<evidence type="ECO:0000313" key="2">
    <source>
        <dbReference type="WBParaSite" id="PEQ_0001220101-mRNA-1"/>
    </source>
</evidence>
<reference evidence="2" key="1">
    <citation type="submission" date="2022-11" db="UniProtKB">
        <authorList>
            <consortium name="WormBaseParasite"/>
        </authorList>
    </citation>
    <scope>IDENTIFICATION</scope>
</reference>
<dbReference type="AlphaFoldDB" id="A0A914SDQ9"/>
<name>A0A914SDQ9_PAREQ</name>
<sequence>MFQKTKQVCYIVISDRCTSKTGSLRLSSARSLGALVARRSYITHFTKSCPLKPSVSFLHVSQFDFLLNDVGAFGLIPLLAAQCLRKWAHISVCVFVR</sequence>
<proteinExistence type="predicted"/>
<organism evidence="1 2">
    <name type="scientific">Parascaris equorum</name>
    <name type="common">Equine roundworm</name>
    <dbReference type="NCBI Taxonomy" id="6256"/>
    <lineage>
        <taxon>Eukaryota</taxon>
        <taxon>Metazoa</taxon>
        <taxon>Ecdysozoa</taxon>
        <taxon>Nematoda</taxon>
        <taxon>Chromadorea</taxon>
        <taxon>Rhabditida</taxon>
        <taxon>Spirurina</taxon>
        <taxon>Ascaridomorpha</taxon>
        <taxon>Ascaridoidea</taxon>
        <taxon>Ascarididae</taxon>
        <taxon>Parascaris</taxon>
    </lineage>
</organism>
<keyword evidence="1" id="KW-1185">Reference proteome</keyword>
<evidence type="ECO:0000313" key="1">
    <source>
        <dbReference type="Proteomes" id="UP000887564"/>
    </source>
</evidence>
<dbReference type="WBParaSite" id="PEQ_0001220101-mRNA-1">
    <property type="protein sequence ID" value="PEQ_0001220101-mRNA-1"/>
    <property type="gene ID" value="PEQ_0001220101"/>
</dbReference>
<accession>A0A914SDQ9</accession>
<protein>
    <submittedName>
        <fullName evidence="2">Uncharacterized protein</fullName>
    </submittedName>
</protein>
<dbReference type="Proteomes" id="UP000887564">
    <property type="component" value="Unplaced"/>
</dbReference>